<keyword evidence="1" id="KW-1133">Transmembrane helix</keyword>
<sequence length="334" mass="34517">MRGRVGAALLRLPAILLLAALLGGGCAGSAAREGAPSAQSHGELLCAPRMGARREPPPAMASGDIDRLVGLGVPRAAAEVADAIGAGEPLLHLAALEAEGRRGTAAQLRLLHLRQAVMDRIMLAMLDVSGMLAAIDCEGERGDQLRVRLQGIENRRARRLGIASIMVGALTAALSGGLSVAGSGSADVVAMVGGLGEASVATALLVGSASGKLRTERNLLRDVREQPARSELFPATVWRYLTRRPGGEAGRPSIAETVVAAWRAAELLGEPGSETERSRAALLFGPGGTYTVEELEARDAMLDLLEASIALMSEDLRMLLQELPAAGGQGPAGR</sequence>
<keyword evidence="1" id="KW-0812">Transmembrane</keyword>
<reference evidence="2" key="1">
    <citation type="submission" date="2021-10" db="EMBL/GenBank/DDBJ databases">
        <title>Roseicella aerolatum sp. nov., isolated from aerosols of e-waste dismantling site.</title>
        <authorList>
            <person name="Qin T."/>
        </authorList>
    </citation>
    <scope>NUCLEOTIDE SEQUENCE</scope>
    <source>
        <strain evidence="2">GB24</strain>
    </source>
</reference>
<dbReference type="PROSITE" id="PS51257">
    <property type="entry name" value="PROKAR_LIPOPROTEIN"/>
    <property type="match status" value="1"/>
</dbReference>
<name>A0A9X1IA06_9PROT</name>
<proteinExistence type="predicted"/>
<dbReference type="EMBL" id="JAJAQI010000003">
    <property type="protein sequence ID" value="MCB4820677.1"/>
    <property type="molecule type" value="Genomic_DNA"/>
</dbReference>
<gene>
    <name evidence="2" type="ORF">LHA35_02885</name>
</gene>
<keyword evidence="3" id="KW-1185">Reference proteome</keyword>
<dbReference type="Proteomes" id="UP001139311">
    <property type="component" value="Unassembled WGS sequence"/>
</dbReference>
<organism evidence="2 3">
    <name type="scientific">Roseicella aerolata</name>
    <dbReference type="NCBI Taxonomy" id="2883479"/>
    <lineage>
        <taxon>Bacteria</taxon>
        <taxon>Pseudomonadati</taxon>
        <taxon>Pseudomonadota</taxon>
        <taxon>Alphaproteobacteria</taxon>
        <taxon>Acetobacterales</taxon>
        <taxon>Roseomonadaceae</taxon>
        <taxon>Roseicella</taxon>
    </lineage>
</organism>
<keyword evidence="1" id="KW-0472">Membrane</keyword>
<evidence type="ECO:0000313" key="2">
    <source>
        <dbReference type="EMBL" id="MCB4820677.1"/>
    </source>
</evidence>
<evidence type="ECO:0000256" key="1">
    <source>
        <dbReference type="SAM" id="Phobius"/>
    </source>
</evidence>
<comment type="caution">
    <text evidence="2">The sequence shown here is derived from an EMBL/GenBank/DDBJ whole genome shotgun (WGS) entry which is preliminary data.</text>
</comment>
<evidence type="ECO:0000313" key="3">
    <source>
        <dbReference type="Proteomes" id="UP001139311"/>
    </source>
</evidence>
<accession>A0A9X1IA06</accession>
<dbReference type="RefSeq" id="WP_226604244.1">
    <property type="nucleotide sequence ID" value="NZ_JAJAQI010000003.1"/>
</dbReference>
<dbReference type="AlphaFoldDB" id="A0A9X1IA06"/>
<feature type="transmembrane region" description="Helical" evidence="1">
    <location>
        <begin position="188"/>
        <end position="207"/>
    </location>
</feature>
<protein>
    <submittedName>
        <fullName evidence="2">Uncharacterized protein</fullName>
    </submittedName>
</protein>
<feature type="transmembrane region" description="Helical" evidence="1">
    <location>
        <begin position="160"/>
        <end position="182"/>
    </location>
</feature>